<gene>
    <name evidence="2" type="ORF">EDD71_11944</name>
</gene>
<dbReference type="GO" id="GO:0004803">
    <property type="term" value="F:transposase activity"/>
    <property type="evidence" value="ECO:0007669"/>
    <property type="project" value="InterPro"/>
</dbReference>
<dbReference type="Pfam" id="PF01797">
    <property type="entry name" value="Y1_Tnp"/>
    <property type="match status" value="1"/>
</dbReference>
<dbReference type="RefSeq" id="WP_207669337.1">
    <property type="nucleotide sequence ID" value="NZ_SOAZ01000019.1"/>
</dbReference>
<dbReference type="InterPro" id="IPR002686">
    <property type="entry name" value="Transposase_17"/>
</dbReference>
<dbReference type="EMBL" id="SOAZ01000019">
    <property type="protein sequence ID" value="TDT51314.1"/>
    <property type="molecule type" value="Genomic_DNA"/>
</dbReference>
<proteinExistence type="predicted"/>
<dbReference type="Gene3D" id="3.30.70.1290">
    <property type="entry name" value="Transposase IS200-like"/>
    <property type="match status" value="1"/>
</dbReference>
<dbReference type="SMART" id="SM01321">
    <property type="entry name" value="Y1_Tnp"/>
    <property type="match status" value="1"/>
</dbReference>
<dbReference type="InterPro" id="IPR036515">
    <property type="entry name" value="Transposase_17_sf"/>
</dbReference>
<organism evidence="2 3">
    <name type="scientific">Fonticella tunisiensis</name>
    <dbReference type="NCBI Taxonomy" id="1096341"/>
    <lineage>
        <taxon>Bacteria</taxon>
        <taxon>Bacillati</taxon>
        <taxon>Bacillota</taxon>
        <taxon>Clostridia</taxon>
        <taxon>Eubacteriales</taxon>
        <taxon>Clostridiaceae</taxon>
        <taxon>Fonticella</taxon>
    </lineage>
</organism>
<name>A0A4R7KAC3_9CLOT</name>
<accession>A0A4R7KAC3</accession>
<dbReference type="InterPro" id="IPR052715">
    <property type="entry name" value="RAYT_transposase"/>
</dbReference>
<dbReference type="GO" id="GO:0043565">
    <property type="term" value="F:sequence-specific DNA binding"/>
    <property type="evidence" value="ECO:0007669"/>
    <property type="project" value="TreeGrafter"/>
</dbReference>
<protein>
    <submittedName>
        <fullName evidence="2">Transposase IS200 family protein</fullName>
    </submittedName>
</protein>
<keyword evidence="3" id="KW-1185">Reference proteome</keyword>
<reference evidence="2 3" key="1">
    <citation type="submission" date="2019-03" db="EMBL/GenBank/DDBJ databases">
        <title>Genomic Encyclopedia of Type Strains, Phase IV (KMG-IV): sequencing the most valuable type-strain genomes for metagenomic binning, comparative biology and taxonomic classification.</title>
        <authorList>
            <person name="Goeker M."/>
        </authorList>
    </citation>
    <scope>NUCLEOTIDE SEQUENCE [LARGE SCALE GENOMIC DNA]</scope>
    <source>
        <strain evidence="2 3">DSM 24455</strain>
    </source>
</reference>
<feature type="domain" description="Transposase IS200-like" evidence="1">
    <location>
        <begin position="17"/>
        <end position="152"/>
    </location>
</feature>
<dbReference type="Proteomes" id="UP000295325">
    <property type="component" value="Unassembled WGS sequence"/>
</dbReference>
<evidence type="ECO:0000313" key="3">
    <source>
        <dbReference type="Proteomes" id="UP000295325"/>
    </source>
</evidence>
<dbReference type="SUPFAM" id="SSF143422">
    <property type="entry name" value="Transposase IS200-like"/>
    <property type="match status" value="1"/>
</dbReference>
<dbReference type="PANTHER" id="PTHR36966:SF1">
    <property type="entry name" value="REP-ASSOCIATED TYROSINE TRANSPOSASE"/>
    <property type="match status" value="1"/>
</dbReference>
<dbReference type="PANTHER" id="PTHR36966">
    <property type="entry name" value="REP-ASSOCIATED TYROSINE TRANSPOSASE"/>
    <property type="match status" value="1"/>
</dbReference>
<comment type="caution">
    <text evidence="2">The sequence shown here is derived from an EMBL/GenBank/DDBJ whole genome shotgun (WGS) entry which is preliminary data.</text>
</comment>
<sequence length="164" mass="19607">MDYPKRKSIRLKGYDYSQNGYYFITICVQNMKNILCRGEHCSPENNHQFELSDIGILVDTAIRNIPKYYANVEIEKYVIMPNHLHMILVLQSNESGRTMFDPTAPTIGRIIKQMKGYIAKQIGYSIWQKSYYDHIIRNESEYQKIWQYIDTNPLKWESDKYYNR</sequence>
<dbReference type="GO" id="GO:0006313">
    <property type="term" value="P:DNA transposition"/>
    <property type="evidence" value="ECO:0007669"/>
    <property type="project" value="InterPro"/>
</dbReference>
<evidence type="ECO:0000313" key="2">
    <source>
        <dbReference type="EMBL" id="TDT51314.1"/>
    </source>
</evidence>
<dbReference type="AlphaFoldDB" id="A0A4R7KAC3"/>
<evidence type="ECO:0000259" key="1">
    <source>
        <dbReference type="SMART" id="SM01321"/>
    </source>
</evidence>